<dbReference type="AlphaFoldDB" id="A0A5B7CHS1"/>
<name>A0A5B7CHS1_PORTR</name>
<protein>
    <submittedName>
        <fullName evidence="1">Uncharacterized protein</fullName>
    </submittedName>
</protein>
<reference evidence="1 2" key="1">
    <citation type="submission" date="2019-05" db="EMBL/GenBank/DDBJ databases">
        <title>Another draft genome of Portunus trituberculatus and its Hox gene families provides insights of decapod evolution.</title>
        <authorList>
            <person name="Jeong J.-H."/>
            <person name="Song I."/>
            <person name="Kim S."/>
            <person name="Choi T."/>
            <person name="Kim D."/>
            <person name="Ryu S."/>
            <person name="Kim W."/>
        </authorList>
    </citation>
    <scope>NUCLEOTIDE SEQUENCE [LARGE SCALE GENOMIC DNA]</scope>
    <source>
        <tissue evidence="1">Muscle</tissue>
    </source>
</reference>
<dbReference type="Proteomes" id="UP000324222">
    <property type="component" value="Unassembled WGS sequence"/>
</dbReference>
<keyword evidence="2" id="KW-1185">Reference proteome</keyword>
<dbReference type="EMBL" id="VSRR010000013">
    <property type="protein sequence ID" value="MPC07986.1"/>
    <property type="molecule type" value="Genomic_DNA"/>
</dbReference>
<proteinExistence type="predicted"/>
<gene>
    <name evidence="1" type="ORF">E2C01_000555</name>
</gene>
<evidence type="ECO:0000313" key="2">
    <source>
        <dbReference type="Proteomes" id="UP000324222"/>
    </source>
</evidence>
<organism evidence="1 2">
    <name type="scientific">Portunus trituberculatus</name>
    <name type="common">Swimming crab</name>
    <name type="synonym">Neptunus trituberculatus</name>
    <dbReference type="NCBI Taxonomy" id="210409"/>
    <lineage>
        <taxon>Eukaryota</taxon>
        <taxon>Metazoa</taxon>
        <taxon>Ecdysozoa</taxon>
        <taxon>Arthropoda</taxon>
        <taxon>Crustacea</taxon>
        <taxon>Multicrustacea</taxon>
        <taxon>Malacostraca</taxon>
        <taxon>Eumalacostraca</taxon>
        <taxon>Eucarida</taxon>
        <taxon>Decapoda</taxon>
        <taxon>Pleocyemata</taxon>
        <taxon>Brachyura</taxon>
        <taxon>Eubrachyura</taxon>
        <taxon>Portunoidea</taxon>
        <taxon>Portunidae</taxon>
        <taxon>Portuninae</taxon>
        <taxon>Portunus</taxon>
    </lineage>
</organism>
<accession>A0A5B7CHS1</accession>
<comment type="caution">
    <text evidence="1">The sequence shown here is derived from an EMBL/GenBank/DDBJ whole genome shotgun (WGS) entry which is preliminary data.</text>
</comment>
<sequence length="106" mass="12760">MKWKGKRSCISERIWQRRLIDTRRWADNTGWQAGGARLLSLRVWRGRIWGRYWDRWVNSRRRSAVGVLQQTWRLNISTNTTSNSLEKLFLHNKNHHDGLFLLLDVT</sequence>
<evidence type="ECO:0000313" key="1">
    <source>
        <dbReference type="EMBL" id="MPC07986.1"/>
    </source>
</evidence>